<sequence>MVRRFEAVLGLVAIAVLASLAAGCSSGGGGSSEAAPVTTGRSVDEIPVAHTPPGGFGDTFPEEVLADCSDPLVEGAPDLRGLWSVISAERSGAPVKADDSILNYRERIEQCGNRIVDMGGGTISDARADGTEANGVHDVSVFDFTTPINIIASYESGVFVLRPVGMPQVAVTRRLDADGHMVWTRPDRGGLVATLERIGDGAGTPPNPFKMAG</sequence>
<gene>
    <name evidence="1" type="ORF">UFOPK1392_01855</name>
</gene>
<dbReference type="PROSITE" id="PS51257">
    <property type="entry name" value="PROKAR_LIPOPROTEIN"/>
    <property type="match status" value="1"/>
</dbReference>
<protein>
    <submittedName>
        <fullName evidence="1">Unannotated protein</fullName>
    </submittedName>
</protein>
<organism evidence="1">
    <name type="scientific">freshwater metagenome</name>
    <dbReference type="NCBI Taxonomy" id="449393"/>
    <lineage>
        <taxon>unclassified sequences</taxon>
        <taxon>metagenomes</taxon>
        <taxon>ecological metagenomes</taxon>
    </lineage>
</organism>
<evidence type="ECO:0000313" key="1">
    <source>
        <dbReference type="EMBL" id="CAB4324091.1"/>
    </source>
</evidence>
<name>A0A6J5YI11_9ZZZZ</name>
<proteinExistence type="predicted"/>
<accession>A0A6J5YI11</accession>
<reference evidence="1" key="1">
    <citation type="submission" date="2020-05" db="EMBL/GenBank/DDBJ databases">
        <authorList>
            <person name="Chiriac C."/>
            <person name="Salcher M."/>
            <person name="Ghai R."/>
            <person name="Kavagutti S V."/>
        </authorList>
    </citation>
    <scope>NUCLEOTIDE SEQUENCE</scope>
</reference>
<dbReference type="EMBL" id="CAEMXZ010000101">
    <property type="protein sequence ID" value="CAB4324091.1"/>
    <property type="molecule type" value="Genomic_DNA"/>
</dbReference>
<dbReference type="AlphaFoldDB" id="A0A6J5YI11"/>